<proteinExistence type="predicted"/>
<feature type="compositionally biased region" description="Polar residues" evidence="1">
    <location>
        <begin position="12"/>
        <end position="24"/>
    </location>
</feature>
<keyword evidence="3" id="KW-1185">Reference proteome</keyword>
<protein>
    <submittedName>
        <fullName evidence="2">Uncharacterized protein</fullName>
    </submittedName>
</protein>
<reference evidence="2 3" key="1">
    <citation type="submission" date="2019-05" db="EMBL/GenBank/DDBJ databases">
        <title>Another draft genome of Portunus trituberculatus and its Hox gene families provides insights of decapod evolution.</title>
        <authorList>
            <person name="Jeong J.-H."/>
            <person name="Song I."/>
            <person name="Kim S."/>
            <person name="Choi T."/>
            <person name="Kim D."/>
            <person name="Ryu S."/>
            <person name="Kim W."/>
        </authorList>
    </citation>
    <scope>NUCLEOTIDE SEQUENCE [LARGE SCALE GENOMIC DNA]</scope>
    <source>
        <tissue evidence="2">Muscle</tissue>
    </source>
</reference>
<evidence type="ECO:0000313" key="2">
    <source>
        <dbReference type="EMBL" id="MPC41604.1"/>
    </source>
</evidence>
<gene>
    <name evidence="2" type="ORF">E2C01_035204</name>
</gene>
<accession>A0A5B7FAU5</accession>
<evidence type="ECO:0000313" key="3">
    <source>
        <dbReference type="Proteomes" id="UP000324222"/>
    </source>
</evidence>
<comment type="caution">
    <text evidence="2">The sequence shown here is derived from an EMBL/GenBank/DDBJ whole genome shotgun (WGS) entry which is preliminary data.</text>
</comment>
<dbReference type="EMBL" id="VSRR010005126">
    <property type="protein sequence ID" value="MPC41604.1"/>
    <property type="molecule type" value="Genomic_DNA"/>
</dbReference>
<dbReference type="AlphaFoldDB" id="A0A5B7FAU5"/>
<sequence>MANESEPRLTLRINSSGKTSACTSHDNKGYKMKTYSARLPKVHSNSRPQCVDKKLQPRSIQIHEYTRGC</sequence>
<dbReference type="Proteomes" id="UP000324222">
    <property type="component" value="Unassembled WGS sequence"/>
</dbReference>
<evidence type="ECO:0000256" key="1">
    <source>
        <dbReference type="SAM" id="MobiDB-lite"/>
    </source>
</evidence>
<organism evidence="2 3">
    <name type="scientific">Portunus trituberculatus</name>
    <name type="common">Swimming crab</name>
    <name type="synonym">Neptunus trituberculatus</name>
    <dbReference type="NCBI Taxonomy" id="210409"/>
    <lineage>
        <taxon>Eukaryota</taxon>
        <taxon>Metazoa</taxon>
        <taxon>Ecdysozoa</taxon>
        <taxon>Arthropoda</taxon>
        <taxon>Crustacea</taxon>
        <taxon>Multicrustacea</taxon>
        <taxon>Malacostraca</taxon>
        <taxon>Eumalacostraca</taxon>
        <taxon>Eucarida</taxon>
        <taxon>Decapoda</taxon>
        <taxon>Pleocyemata</taxon>
        <taxon>Brachyura</taxon>
        <taxon>Eubrachyura</taxon>
        <taxon>Portunoidea</taxon>
        <taxon>Portunidae</taxon>
        <taxon>Portuninae</taxon>
        <taxon>Portunus</taxon>
    </lineage>
</organism>
<feature type="region of interest" description="Disordered" evidence="1">
    <location>
        <begin position="1"/>
        <end position="28"/>
    </location>
</feature>
<name>A0A5B7FAU5_PORTR</name>